<dbReference type="OrthoDB" id="9803111at2"/>
<evidence type="ECO:0000256" key="2">
    <source>
        <dbReference type="SAM" id="MobiDB-lite"/>
    </source>
</evidence>
<dbReference type="InterPro" id="IPR051203">
    <property type="entry name" value="Polysaccharide_Synthase-Rel"/>
</dbReference>
<dbReference type="Gene3D" id="3.40.50.720">
    <property type="entry name" value="NAD(P)-binding Rossmann-like Domain"/>
    <property type="match status" value="2"/>
</dbReference>
<feature type="transmembrane region" description="Helical" evidence="3">
    <location>
        <begin position="107"/>
        <end position="129"/>
    </location>
</feature>
<comment type="caution">
    <text evidence="5">The sequence shown here is derived from an EMBL/GenBank/DDBJ whole genome shotgun (WGS) entry which is preliminary data.</text>
</comment>
<evidence type="ECO:0000259" key="4">
    <source>
        <dbReference type="Pfam" id="PF02719"/>
    </source>
</evidence>
<dbReference type="InterPro" id="IPR036291">
    <property type="entry name" value="NAD(P)-bd_dom_sf"/>
</dbReference>
<dbReference type="SUPFAM" id="SSF51735">
    <property type="entry name" value="NAD(P)-binding Rossmann-fold domains"/>
    <property type="match status" value="1"/>
</dbReference>
<accession>A0A2V3U838</accession>
<evidence type="ECO:0000313" key="5">
    <source>
        <dbReference type="EMBL" id="PXW59975.1"/>
    </source>
</evidence>
<keyword evidence="3" id="KW-1133">Transmembrane helix</keyword>
<reference evidence="5 6" key="1">
    <citation type="submission" date="2018-05" db="EMBL/GenBank/DDBJ databases">
        <title>Genomic Encyclopedia of Type Strains, Phase IV (KMG-IV): sequencing the most valuable type-strain genomes for metagenomic binning, comparative biology and taxonomic classification.</title>
        <authorList>
            <person name="Goeker M."/>
        </authorList>
    </citation>
    <scope>NUCLEOTIDE SEQUENCE [LARGE SCALE GENOMIC DNA]</scope>
    <source>
        <strain evidence="5 6">DSM 6462</strain>
    </source>
</reference>
<proteinExistence type="inferred from homology"/>
<feature type="domain" description="Polysaccharide biosynthesis protein CapD-like" evidence="4">
    <location>
        <begin position="541"/>
        <end position="617"/>
    </location>
</feature>
<gene>
    <name evidence="5" type="ORF">C7450_10425</name>
</gene>
<feature type="transmembrane region" description="Helical" evidence="3">
    <location>
        <begin position="46"/>
        <end position="68"/>
    </location>
</feature>
<keyword evidence="6" id="KW-1185">Reference proteome</keyword>
<feature type="transmembrane region" description="Helical" evidence="3">
    <location>
        <begin position="80"/>
        <end position="101"/>
    </location>
</feature>
<dbReference type="CDD" id="cd05237">
    <property type="entry name" value="UDP_invert_4-6DH_SDR_e"/>
    <property type="match status" value="1"/>
</dbReference>
<feature type="compositionally biased region" description="Low complexity" evidence="2">
    <location>
        <begin position="664"/>
        <end position="681"/>
    </location>
</feature>
<feature type="transmembrane region" description="Helical" evidence="3">
    <location>
        <begin position="12"/>
        <end position="34"/>
    </location>
</feature>
<dbReference type="EMBL" id="QJJK01000004">
    <property type="protein sequence ID" value="PXW59975.1"/>
    <property type="molecule type" value="Genomic_DNA"/>
</dbReference>
<keyword evidence="3" id="KW-0472">Membrane</keyword>
<keyword evidence="3" id="KW-0812">Transmembrane</keyword>
<dbReference type="InterPro" id="IPR003869">
    <property type="entry name" value="Polysac_CapD-like"/>
</dbReference>
<sequence length="681" mass="73377">MARLDLIPSLKKTLIVIHDLVATALAVTLAFVIRFEGGRLATRLELLPSILPVFLLYAAAIYWLFSLYKSKWRFASLPDLSNIVRAATVLALTLLVVDYVLASSTFYGFFFFGKITIALYWLLQVALLGGPRLAYRYLKYEQARTHAKDGAHPALLLGRGTDIEALLRAIESGAFRKIAAEGILSPRQGELGQVIRGVPVLGSFADLERVVEEFRERGVSIRRLVLTQNALTGDHGSDAEGTDLLLRARRLGLPLSRMQDVEEGVSAAALQPVEIEDLLLRPTVEIDRARLARFVRGRRIIVTGGGGSIGSELCLRSAAFGASHILVIENSEPALHQITEALATLGTDTKVEGAIADVRDRMRMDGLFAQFKPDVVFHAAALKHVPYLEQDWGEGIRTNVFGSMNVADAAVANGAKAMVMISTDKAIEPVSMLGATKRFAEMYAQALDAEMASAAGGTGHQNGGTRLIAVRFGNVLGSNGSVVPKFKAQIARGGPVTVTHRDMVRYFMTVREAVDLVITAASHADGEGRQTGTPSPAPVTSNAAPREQASVYVLKMGQPVRIYALAERMIRLAGFEPGTDIDIVETGIRPGERLHEILFSQQEPMAETGIDGVMAAKPLFADRQYLAARLAALVEAITRGDRLAAEAILEEAIPEFAARKSRPTADAAAAASAPPAQSRSA</sequence>
<evidence type="ECO:0000256" key="1">
    <source>
        <dbReference type="ARBA" id="ARBA00007430"/>
    </source>
</evidence>
<dbReference type="PANTHER" id="PTHR43318">
    <property type="entry name" value="UDP-N-ACETYLGLUCOSAMINE 4,6-DEHYDRATASE"/>
    <property type="match status" value="1"/>
</dbReference>
<evidence type="ECO:0000313" key="6">
    <source>
        <dbReference type="Proteomes" id="UP000248021"/>
    </source>
</evidence>
<evidence type="ECO:0000256" key="3">
    <source>
        <dbReference type="SAM" id="Phobius"/>
    </source>
</evidence>
<dbReference type="Pfam" id="PF02719">
    <property type="entry name" value="Polysacc_synt_2"/>
    <property type="match status" value="2"/>
</dbReference>
<name>A0A2V3U838_9HYPH</name>
<protein>
    <submittedName>
        <fullName evidence="5">O-antigen biosynthesis protein WbqV</fullName>
    </submittedName>
</protein>
<dbReference type="RefSeq" id="WP_110374337.1">
    <property type="nucleotide sequence ID" value="NZ_JAHBRY010000001.1"/>
</dbReference>
<feature type="domain" description="Polysaccharide biosynthesis protein CapD-like" evidence="4">
    <location>
        <begin position="300"/>
        <end position="526"/>
    </location>
</feature>
<organism evidence="5 6">
    <name type="scientific">Chelatococcus asaccharovorans</name>
    <dbReference type="NCBI Taxonomy" id="28210"/>
    <lineage>
        <taxon>Bacteria</taxon>
        <taxon>Pseudomonadati</taxon>
        <taxon>Pseudomonadota</taxon>
        <taxon>Alphaproteobacteria</taxon>
        <taxon>Hyphomicrobiales</taxon>
        <taxon>Chelatococcaceae</taxon>
        <taxon>Chelatococcus</taxon>
    </lineage>
</organism>
<dbReference type="Proteomes" id="UP000248021">
    <property type="component" value="Unassembled WGS sequence"/>
</dbReference>
<dbReference type="PANTHER" id="PTHR43318:SF1">
    <property type="entry name" value="POLYSACCHARIDE BIOSYNTHESIS PROTEIN EPSC-RELATED"/>
    <property type="match status" value="1"/>
</dbReference>
<feature type="region of interest" description="Disordered" evidence="2">
    <location>
        <begin position="659"/>
        <end position="681"/>
    </location>
</feature>
<dbReference type="AlphaFoldDB" id="A0A2V3U838"/>
<comment type="similarity">
    <text evidence="1">Belongs to the polysaccharide synthase family.</text>
</comment>